<comment type="similarity">
    <text evidence="7">Belongs to the gamma-glutamyl phosphate reductase family.</text>
</comment>
<keyword evidence="2 7" id="KW-0028">Amino-acid biosynthesis</keyword>
<dbReference type="PANTHER" id="PTHR11063">
    <property type="entry name" value="GLUTAMATE SEMIALDEHYDE DEHYDROGENASE"/>
    <property type="match status" value="1"/>
</dbReference>
<accession>A0A1W2FQV7</accession>
<dbReference type="AlphaFoldDB" id="A0A1W2FQV7"/>
<dbReference type="InterPro" id="IPR015590">
    <property type="entry name" value="Aldehyde_DH_dom"/>
</dbReference>
<gene>
    <name evidence="7" type="primary">proA</name>
    <name evidence="9" type="ORF">SAMN05661093_08458</name>
</gene>
<evidence type="ECO:0000256" key="3">
    <source>
        <dbReference type="ARBA" id="ARBA00022650"/>
    </source>
</evidence>
<sequence>MVDEVVEACARAAKQAAPSLATASEQAIDAALTGMAERLRASADAVLAANAQDVEAAKASGMSSGLLDRLTITEARLTAMADSLVLLAGVPHPRRETPIRDLPDGLKLVERRRPVGVIGANYEARPNVTVDVASQLIKSRNAGVLRTGSAALGSATALVREVIAPALEDAGIDPAAIQLVPSADRAAAAALVRFPDLVPLVILRGSGDSTRELGFEAAKHGVRTLAHADGGGVLYVDGGADLAKAHDLIARSLDRLGVCNRLNLLLIDSAIYADVLQSVLETLEKAGVRASLPPHDHPIGYEWALDSDREATVTVSPVDDAVQAAQLANEKTSGLAAGIVTENSATAEKFMDAYTGTGVFWNATTRLLDGFKLLAVPETGINIDKVPGPRGPVTYTDLTLRQYAVVPAH</sequence>
<evidence type="ECO:0000256" key="5">
    <source>
        <dbReference type="ARBA" id="ARBA00023002"/>
    </source>
</evidence>
<dbReference type="Gene3D" id="3.40.309.10">
    <property type="entry name" value="Aldehyde Dehydrogenase, Chain A, domain 2"/>
    <property type="match status" value="1"/>
</dbReference>
<dbReference type="UniPathway" id="UPA00098">
    <property type="reaction ID" value="UER00360"/>
</dbReference>
<evidence type="ECO:0000313" key="9">
    <source>
        <dbReference type="EMBL" id="SMD24357.1"/>
    </source>
</evidence>
<keyword evidence="10" id="KW-1185">Reference proteome</keyword>
<dbReference type="EMBL" id="FWXV01000010">
    <property type="protein sequence ID" value="SMD24357.1"/>
    <property type="molecule type" value="Genomic_DNA"/>
</dbReference>
<dbReference type="SUPFAM" id="SSF53720">
    <property type="entry name" value="ALDH-like"/>
    <property type="match status" value="1"/>
</dbReference>
<keyword evidence="3 7" id="KW-0641">Proline biosynthesis</keyword>
<comment type="subcellular location">
    <subcellularLocation>
        <location evidence="7">Cytoplasm</location>
    </subcellularLocation>
</comment>
<evidence type="ECO:0000256" key="6">
    <source>
        <dbReference type="ARBA" id="ARBA00049024"/>
    </source>
</evidence>
<dbReference type="GO" id="GO:0005737">
    <property type="term" value="C:cytoplasm"/>
    <property type="evidence" value="ECO:0007669"/>
    <property type="project" value="UniProtKB-SubCell"/>
</dbReference>
<dbReference type="PANTHER" id="PTHR11063:SF8">
    <property type="entry name" value="DELTA-1-PYRROLINE-5-CARBOXYLATE SYNTHASE"/>
    <property type="match status" value="1"/>
</dbReference>
<feature type="domain" description="Aldehyde dehydrogenase" evidence="8">
    <location>
        <begin position="5"/>
        <end position="289"/>
    </location>
</feature>
<evidence type="ECO:0000313" key="10">
    <source>
        <dbReference type="Proteomes" id="UP000192674"/>
    </source>
</evidence>
<comment type="pathway">
    <text evidence="1 7">Amino-acid biosynthesis; L-proline biosynthesis; L-glutamate 5-semialdehyde from L-glutamate: step 2/2.</text>
</comment>
<proteinExistence type="inferred from homology"/>
<dbReference type="Proteomes" id="UP000192674">
    <property type="component" value="Unassembled WGS sequence"/>
</dbReference>
<dbReference type="GO" id="GO:0055129">
    <property type="term" value="P:L-proline biosynthetic process"/>
    <property type="evidence" value="ECO:0007669"/>
    <property type="project" value="UniProtKB-UniRule"/>
</dbReference>
<evidence type="ECO:0000256" key="7">
    <source>
        <dbReference type="HAMAP-Rule" id="MF_00412"/>
    </source>
</evidence>
<dbReference type="InterPro" id="IPR016162">
    <property type="entry name" value="Ald_DH_N"/>
</dbReference>
<dbReference type="GO" id="GO:0050661">
    <property type="term" value="F:NADP binding"/>
    <property type="evidence" value="ECO:0007669"/>
    <property type="project" value="InterPro"/>
</dbReference>
<dbReference type="GO" id="GO:0004350">
    <property type="term" value="F:glutamate-5-semialdehyde dehydrogenase activity"/>
    <property type="evidence" value="ECO:0007669"/>
    <property type="project" value="UniProtKB-UniRule"/>
</dbReference>
<evidence type="ECO:0000259" key="8">
    <source>
        <dbReference type="Pfam" id="PF00171"/>
    </source>
</evidence>
<dbReference type="HAMAP" id="MF_00412">
    <property type="entry name" value="ProA"/>
    <property type="match status" value="1"/>
</dbReference>
<protein>
    <recommendedName>
        <fullName evidence="7">Gamma-glutamyl phosphate reductase</fullName>
        <shortName evidence="7">GPR</shortName>
        <ecNumber evidence="7">1.2.1.41</ecNumber>
    </recommendedName>
    <alternativeName>
        <fullName evidence="7">Glutamate-5-semialdehyde dehydrogenase</fullName>
    </alternativeName>
    <alternativeName>
        <fullName evidence="7">Glutamyl-gamma-semialdehyde dehydrogenase</fullName>
        <shortName evidence="7">GSA dehydrogenase</shortName>
    </alternativeName>
</protein>
<keyword evidence="5 7" id="KW-0560">Oxidoreductase</keyword>
<reference evidence="9 10" key="1">
    <citation type="submission" date="2017-04" db="EMBL/GenBank/DDBJ databases">
        <authorList>
            <person name="Afonso C.L."/>
            <person name="Miller P.J."/>
            <person name="Scott M.A."/>
            <person name="Spackman E."/>
            <person name="Goraichik I."/>
            <person name="Dimitrov K.M."/>
            <person name="Suarez D.L."/>
            <person name="Swayne D.E."/>
        </authorList>
    </citation>
    <scope>NUCLEOTIDE SEQUENCE [LARGE SCALE GENOMIC DNA]</scope>
    <source>
        <strain evidence="9 10">DSM 43828</strain>
    </source>
</reference>
<keyword evidence="7" id="KW-0963">Cytoplasm</keyword>
<dbReference type="Gene3D" id="3.40.605.10">
    <property type="entry name" value="Aldehyde Dehydrogenase, Chain A, domain 1"/>
    <property type="match status" value="1"/>
</dbReference>
<evidence type="ECO:0000256" key="2">
    <source>
        <dbReference type="ARBA" id="ARBA00022605"/>
    </source>
</evidence>
<evidence type="ECO:0000256" key="1">
    <source>
        <dbReference type="ARBA" id="ARBA00004985"/>
    </source>
</evidence>
<dbReference type="EC" id="1.2.1.41" evidence="7"/>
<name>A0A1W2FQV7_KIBAR</name>
<dbReference type="InterPro" id="IPR012134">
    <property type="entry name" value="Glu-5-SA_DH"/>
</dbReference>
<keyword evidence="4 7" id="KW-0521">NADP</keyword>
<dbReference type="PIRSF" id="PIRSF000151">
    <property type="entry name" value="GPR"/>
    <property type="match status" value="1"/>
</dbReference>
<comment type="function">
    <text evidence="7">Catalyzes the NADPH-dependent reduction of L-glutamate 5-phosphate into L-glutamate 5-semialdehyde and phosphate. The product spontaneously undergoes cyclization to form 1-pyrroline-5-carboxylate.</text>
</comment>
<organism evidence="9 10">
    <name type="scientific">Kibdelosporangium aridum</name>
    <dbReference type="NCBI Taxonomy" id="2030"/>
    <lineage>
        <taxon>Bacteria</taxon>
        <taxon>Bacillati</taxon>
        <taxon>Actinomycetota</taxon>
        <taxon>Actinomycetes</taxon>
        <taxon>Pseudonocardiales</taxon>
        <taxon>Pseudonocardiaceae</taxon>
        <taxon>Kibdelosporangium</taxon>
    </lineage>
</organism>
<dbReference type="Pfam" id="PF00171">
    <property type="entry name" value="Aldedh"/>
    <property type="match status" value="1"/>
</dbReference>
<dbReference type="InterPro" id="IPR000965">
    <property type="entry name" value="GPR_dom"/>
</dbReference>
<comment type="catalytic activity">
    <reaction evidence="6 7">
        <text>L-glutamate 5-semialdehyde + phosphate + NADP(+) = L-glutamyl 5-phosphate + NADPH + H(+)</text>
        <dbReference type="Rhea" id="RHEA:19541"/>
        <dbReference type="ChEBI" id="CHEBI:15378"/>
        <dbReference type="ChEBI" id="CHEBI:43474"/>
        <dbReference type="ChEBI" id="CHEBI:57783"/>
        <dbReference type="ChEBI" id="CHEBI:58066"/>
        <dbReference type="ChEBI" id="CHEBI:58274"/>
        <dbReference type="ChEBI" id="CHEBI:58349"/>
        <dbReference type="EC" id="1.2.1.41"/>
    </reaction>
</comment>
<dbReference type="InterPro" id="IPR016161">
    <property type="entry name" value="Ald_DH/histidinol_DH"/>
</dbReference>
<dbReference type="InterPro" id="IPR016163">
    <property type="entry name" value="Ald_DH_C"/>
</dbReference>
<evidence type="ECO:0000256" key="4">
    <source>
        <dbReference type="ARBA" id="ARBA00022857"/>
    </source>
</evidence>